<sequence>RCSREWPKCTTCRPWPGECVYSKEISAPKLHREDTNTTSPSTQDLNSFHERLHCIEAALEKLTLAVNRLSITNSRVDTTTISSESSPPTESECDKLAGFFVPSRAIGYALISRFSRVADLAGLIAAKPSDQVLMKAIFEPDSVSPRGWVLYINFIFLILSHKDRTLSHLTKSFRHNTRLALDDARIFLETNEVNVQALAMLSCLGEEYASPDLSWILASHACRQAQALNLHLTEHQDPEERQRRLTLFWVLFMVDKTCSLALGRPVLLPSLMYENVPLPDFQHLLKFRPRHGPWNIYYNQPLMSTFGAHLFNQNIKLSRLTGLVLDILNTGDLCGGRENLISYLEDWDASTRQVLSEARDLEADHASEEQLHGMSLAIRLMRFKFLHTIVLLLQEDVHYTTLRLESAREALSLLPHLSSKTHVFRGVFWALLYYPFTSFFVIFNHITRYPKAPTTSGDLDLLATTRSYLQAMKGKLHIQSALPTELEQMAEYFLKLAHSAVSGGPPNYNSNNIQDCDTT</sequence>
<evidence type="ECO:0000313" key="8">
    <source>
        <dbReference type="EMBL" id="EHK19267.1"/>
    </source>
</evidence>
<dbReference type="STRING" id="413071.G9N2F6"/>
<dbReference type="SMART" id="SM00906">
    <property type="entry name" value="Fungal_trans"/>
    <property type="match status" value="1"/>
</dbReference>
<dbReference type="RefSeq" id="XP_013953465.1">
    <property type="nucleotide sequence ID" value="XM_014097990.1"/>
</dbReference>
<dbReference type="PANTHER" id="PTHR46910:SF37">
    <property type="entry name" value="ZN(II)2CYS6 TRANSCRIPTION FACTOR (EUROFUNG)"/>
    <property type="match status" value="1"/>
</dbReference>
<dbReference type="GeneID" id="25788383"/>
<gene>
    <name evidence="8" type="ORF">TRIVIDRAFT_157297</name>
</gene>
<dbReference type="OMA" id="WILASHA"/>
<organism evidence="8 9">
    <name type="scientific">Hypocrea virens (strain Gv29-8 / FGSC 10586)</name>
    <name type="common">Gliocladium virens</name>
    <name type="synonym">Trichoderma virens</name>
    <dbReference type="NCBI Taxonomy" id="413071"/>
    <lineage>
        <taxon>Eukaryota</taxon>
        <taxon>Fungi</taxon>
        <taxon>Dikarya</taxon>
        <taxon>Ascomycota</taxon>
        <taxon>Pezizomycotina</taxon>
        <taxon>Sordariomycetes</taxon>
        <taxon>Hypocreomycetidae</taxon>
        <taxon>Hypocreales</taxon>
        <taxon>Hypocreaceae</taxon>
        <taxon>Trichoderma</taxon>
    </lineage>
</organism>
<evidence type="ECO:0000256" key="2">
    <source>
        <dbReference type="ARBA" id="ARBA00023015"/>
    </source>
</evidence>
<dbReference type="GO" id="GO:0008270">
    <property type="term" value="F:zinc ion binding"/>
    <property type="evidence" value="ECO:0007669"/>
    <property type="project" value="InterPro"/>
</dbReference>
<dbReference type="Gene3D" id="4.10.240.10">
    <property type="entry name" value="Zn(2)-C6 fungal-type DNA-binding domain"/>
    <property type="match status" value="1"/>
</dbReference>
<keyword evidence="6" id="KW-1133">Transmembrane helix</keyword>
<dbReference type="InterPro" id="IPR036864">
    <property type="entry name" value="Zn2-C6_fun-type_DNA-bd_sf"/>
</dbReference>
<protein>
    <recommendedName>
        <fullName evidence="7">Xylanolytic transcriptional activator regulatory domain-containing protein</fullName>
    </recommendedName>
</protein>
<keyword evidence="6" id="KW-0472">Membrane</keyword>
<dbReference type="GO" id="GO:0005634">
    <property type="term" value="C:nucleus"/>
    <property type="evidence" value="ECO:0007669"/>
    <property type="project" value="UniProtKB-SubCell"/>
</dbReference>
<comment type="caution">
    <text evidence="8">The sequence shown here is derived from an EMBL/GenBank/DDBJ whole genome shotgun (WGS) entry which is preliminary data.</text>
</comment>
<evidence type="ECO:0000256" key="3">
    <source>
        <dbReference type="ARBA" id="ARBA00023125"/>
    </source>
</evidence>
<dbReference type="eggNOG" id="ENOG502SKTR">
    <property type="taxonomic scope" value="Eukaryota"/>
</dbReference>
<evidence type="ECO:0000256" key="5">
    <source>
        <dbReference type="ARBA" id="ARBA00023242"/>
    </source>
</evidence>
<dbReference type="GO" id="GO:0006351">
    <property type="term" value="P:DNA-templated transcription"/>
    <property type="evidence" value="ECO:0007669"/>
    <property type="project" value="InterPro"/>
</dbReference>
<keyword evidence="2" id="KW-0805">Transcription regulation</keyword>
<dbReference type="InParanoid" id="G9N2F6"/>
<dbReference type="InterPro" id="IPR007219">
    <property type="entry name" value="XnlR_reg_dom"/>
</dbReference>
<comment type="subcellular location">
    <subcellularLocation>
        <location evidence="1">Nucleus</location>
    </subcellularLocation>
</comment>
<dbReference type="InterPro" id="IPR050987">
    <property type="entry name" value="AtrR-like"/>
</dbReference>
<name>G9N2F6_HYPVG</name>
<dbReference type="GO" id="GO:0003677">
    <property type="term" value="F:DNA binding"/>
    <property type="evidence" value="ECO:0007669"/>
    <property type="project" value="UniProtKB-KW"/>
</dbReference>
<feature type="transmembrane region" description="Helical" evidence="6">
    <location>
        <begin position="423"/>
        <end position="443"/>
    </location>
</feature>
<keyword evidence="5" id="KW-0539">Nucleus</keyword>
<evidence type="ECO:0000256" key="4">
    <source>
        <dbReference type="ARBA" id="ARBA00023163"/>
    </source>
</evidence>
<keyword evidence="9" id="KW-1185">Reference proteome</keyword>
<dbReference type="OrthoDB" id="103819at2759"/>
<dbReference type="PANTHER" id="PTHR46910">
    <property type="entry name" value="TRANSCRIPTION FACTOR PDR1"/>
    <property type="match status" value="1"/>
</dbReference>
<feature type="non-terminal residue" evidence="8">
    <location>
        <position position="1"/>
    </location>
</feature>
<keyword evidence="3" id="KW-0238">DNA-binding</keyword>
<reference evidence="8 9" key="1">
    <citation type="journal article" date="2011" name="Genome Biol.">
        <title>Comparative genome sequence analysis underscores mycoparasitism as the ancestral life style of Trichoderma.</title>
        <authorList>
            <person name="Kubicek C.P."/>
            <person name="Herrera-Estrella A."/>
            <person name="Seidl-Seiboth V."/>
            <person name="Martinez D.A."/>
            <person name="Druzhinina I.S."/>
            <person name="Thon M."/>
            <person name="Zeilinger S."/>
            <person name="Casas-Flores S."/>
            <person name="Horwitz B.A."/>
            <person name="Mukherjee P.K."/>
            <person name="Mukherjee M."/>
            <person name="Kredics L."/>
            <person name="Alcaraz L.D."/>
            <person name="Aerts A."/>
            <person name="Antal Z."/>
            <person name="Atanasova L."/>
            <person name="Cervantes-Badillo M.G."/>
            <person name="Challacombe J."/>
            <person name="Chertkov O."/>
            <person name="McCluskey K."/>
            <person name="Coulpier F."/>
            <person name="Deshpande N."/>
            <person name="von Doehren H."/>
            <person name="Ebbole D.J."/>
            <person name="Esquivel-Naranjo E.U."/>
            <person name="Fekete E."/>
            <person name="Flipphi M."/>
            <person name="Glaser F."/>
            <person name="Gomez-Rodriguez E.Y."/>
            <person name="Gruber S."/>
            <person name="Han C."/>
            <person name="Henrissat B."/>
            <person name="Hermosa R."/>
            <person name="Hernandez-Onate M."/>
            <person name="Karaffa L."/>
            <person name="Kosti I."/>
            <person name="Le Crom S."/>
            <person name="Lindquist E."/>
            <person name="Lucas S."/>
            <person name="Luebeck M."/>
            <person name="Luebeck P.S."/>
            <person name="Margeot A."/>
            <person name="Metz B."/>
            <person name="Misra M."/>
            <person name="Nevalainen H."/>
            <person name="Omann M."/>
            <person name="Packer N."/>
            <person name="Perrone G."/>
            <person name="Uresti-Rivera E.E."/>
            <person name="Salamov A."/>
            <person name="Schmoll M."/>
            <person name="Seiboth B."/>
            <person name="Shapiro H."/>
            <person name="Sukno S."/>
            <person name="Tamayo-Ramos J.A."/>
            <person name="Tisch D."/>
            <person name="Wiest A."/>
            <person name="Wilkinson H.H."/>
            <person name="Zhang M."/>
            <person name="Coutinho P.M."/>
            <person name="Kenerley C.M."/>
            <person name="Monte E."/>
            <person name="Baker S.E."/>
            <person name="Grigoriev I.V."/>
        </authorList>
    </citation>
    <scope>NUCLEOTIDE SEQUENCE [LARGE SCALE GENOMIC DNA]</scope>
    <source>
        <strain evidence="9">Gv29-8 / FGSC 10586</strain>
    </source>
</reference>
<dbReference type="AlphaFoldDB" id="G9N2F6"/>
<proteinExistence type="predicted"/>
<dbReference type="Proteomes" id="UP000007115">
    <property type="component" value="Unassembled WGS sequence"/>
</dbReference>
<dbReference type="EMBL" id="ABDF02000084">
    <property type="protein sequence ID" value="EHK19267.1"/>
    <property type="molecule type" value="Genomic_DNA"/>
</dbReference>
<feature type="domain" description="Xylanolytic transcriptional activator regulatory" evidence="7">
    <location>
        <begin position="214"/>
        <end position="285"/>
    </location>
</feature>
<dbReference type="GO" id="GO:0000981">
    <property type="term" value="F:DNA-binding transcription factor activity, RNA polymerase II-specific"/>
    <property type="evidence" value="ECO:0007669"/>
    <property type="project" value="InterPro"/>
</dbReference>
<evidence type="ECO:0000256" key="6">
    <source>
        <dbReference type="SAM" id="Phobius"/>
    </source>
</evidence>
<evidence type="ECO:0000256" key="1">
    <source>
        <dbReference type="ARBA" id="ARBA00004123"/>
    </source>
</evidence>
<dbReference type="HOGENOM" id="CLU_024397_0_0_1"/>
<dbReference type="VEuPathDB" id="FungiDB:TRIVIDRAFT_157297"/>
<evidence type="ECO:0000313" key="9">
    <source>
        <dbReference type="Proteomes" id="UP000007115"/>
    </source>
</evidence>
<keyword evidence="6" id="KW-0812">Transmembrane</keyword>
<dbReference type="Pfam" id="PF04082">
    <property type="entry name" value="Fungal_trans"/>
    <property type="match status" value="1"/>
</dbReference>
<dbReference type="CDD" id="cd12148">
    <property type="entry name" value="fungal_TF_MHR"/>
    <property type="match status" value="1"/>
</dbReference>
<accession>G9N2F6</accession>
<keyword evidence="4" id="KW-0804">Transcription</keyword>
<evidence type="ECO:0000259" key="7">
    <source>
        <dbReference type="SMART" id="SM00906"/>
    </source>
</evidence>